<keyword evidence="3" id="KW-1015">Disulfide bond</keyword>
<evidence type="ECO:0000259" key="7">
    <source>
        <dbReference type="PROSITE" id="PS50835"/>
    </source>
</evidence>
<keyword evidence="6" id="KW-0732">Signal</keyword>
<feature type="domain" description="Ig-like" evidence="7">
    <location>
        <begin position="24"/>
        <end position="119"/>
    </location>
</feature>
<evidence type="ECO:0000256" key="1">
    <source>
        <dbReference type="ARBA" id="ARBA00004479"/>
    </source>
</evidence>
<feature type="domain" description="Ig-like" evidence="7">
    <location>
        <begin position="440"/>
        <end position="532"/>
    </location>
</feature>
<comment type="subcellular location">
    <subcellularLocation>
        <location evidence="1">Membrane</location>
        <topology evidence="1">Single-pass type I membrane protein</topology>
    </subcellularLocation>
</comment>
<dbReference type="InterPro" id="IPR013783">
    <property type="entry name" value="Ig-like_fold"/>
</dbReference>
<feature type="domain" description="Ig-like" evidence="7">
    <location>
        <begin position="126"/>
        <end position="238"/>
    </location>
</feature>
<dbReference type="InterPro" id="IPR051275">
    <property type="entry name" value="Cell_adhesion_signaling"/>
</dbReference>
<dbReference type="SUPFAM" id="SSF48726">
    <property type="entry name" value="Immunoglobulin"/>
    <property type="match status" value="7"/>
</dbReference>
<evidence type="ECO:0000313" key="9">
    <source>
        <dbReference type="Proteomes" id="UP000823941"/>
    </source>
</evidence>
<dbReference type="InterPro" id="IPR013098">
    <property type="entry name" value="Ig_I-set"/>
</dbReference>
<protein>
    <recommendedName>
        <fullName evidence="7">Ig-like domain-containing protein</fullName>
    </recommendedName>
</protein>
<dbReference type="SMART" id="SM00409">
    <property type="entry name" value="IG"/>
    <property type="match status" value="7"/>
</dbReference>
<evidence type="ECO:0000256" key="5">
    <source>
        <dbReference type="ARBA" id="ARBA00023319"/>
    </source>
</evidence>
<evidence type="ECO:0000256" key="6">
    <source>
        <dbReference type="SAM" id="SignalP"/>
    </source>
</evidence>
<dbReference type="Pfam" id="PF08205">
    <property type="entry name" value="C2-set_2"/>
    <property type="match status" value="2"/>
</dbReference>
<gene>
    <name evidence="8" type="ORF">JYU34_022061</name>
</gene>
<dbReference type="PANTHER" id="PTHR11640:SF136">
    <property type="entry name" value="NEPHRIN"/>
    <property type="match status" value="1"/>
</dbReference>
<comment type="caution">
    <text evidence="8">The sequence shown here is derived from an EMBL/GenBank/DDBJ whole genome shotgun (WGS) entry which is preliminary data.</text>
</comment>
<dbReference type="Pfam" id="PF13927">
    <property type="entry name" value="Ig_3"/>
    <property type="match status" value="3"/>
</dbReference>
<sequence>MCAKLLHVVAVLCGVVSVCGFQQQYFRVVPRNTRVIEGSEAILQCAVANLAGQVQWAKDGFALGYSSVIPGFPRHTMFGDRKLGVYNLRIVGATLQDAGEYQCQVGPASQHKVIRANASLVVLAPPTSVEILGHPPGSRLEVRQGADVALECRVRDARPPAQLLWHKGSQLIKGDRVSKEEIRTVESADGNPKTTRYTTVSRLQFKASADDDYADFTCEARHEALPRDNPLRSSVQFSVLYPPGAPYIEGYTPGDTVRAGQTVELVCRSRGGNPPAQLVWYRNQEQVRMAYRTSGRMSENVLSFVASAADNKARYTCEAKNVMISDTLKAEVDLTVLFAPTHVTISGASEARVGDAVSLSCATSASNPAAAVKWVVAGKQQRGEGNETVIAPEGGWITKSNITVVIEPQRRSVVVVCHGINAQLTDSVVATHTIHVFYPPSAPIITGYVPGTTLAAGAVQKLQCISTGGNPLATLTWYKNDKKIHSQSKTTDKSVSAEVSILTNVSDNMAVYRCAATNSATTVPLIDSVTLSVHFAPETVKVRVEPTELQPGTEARLYCDAASSNPPAQLSWWRDGIPVQGLPMQMKKGLHGGTVSSIELKLNVSKEHNGAVYTCQAMNEALQRSVHDALALKVLYAPIFDVPSPPPSLGVENQTLTITATATGSPDNIVYTWTRDGLPITRSQYTQNERIISVGSSLTISSVSRHDAGVYTVEATNSRGAAASNVTLVVQCEYMRYRMTEWRSG</sequence>
<keyword evidence="9" id="KW-1185">Reference proteome</keyword>
<feature type="domain" description="Ig-like" evidence="7">
    <location>
        <begin position="537"/>
        <end position="627"/>
    </location>
</feature>
<dbReference type="EMBL" id="JAHIBW010000031">
    <property type="protein sequence ID" value="KAG7295112.1"/>
    <property type="molecule type" value="Genomic_DNA"/>
</dbReference>
<dbReference type="InterPro" id="IPR003598">
    <property type="entry name" value="Ig_sub2"/>
</dbReference>
<keyword evidence="4" id="KW-0325">Glycoprotein</keyword>
<dbReference type="InterPro" id="IPR003599">
    <property type="entry name" value="Ig_sub"/>
</dbReference>
<keyword evidence="2" id="KW-0472">Membrane</keyword>
<evidence type="ECO:0000313" key="8">
    <source>
        <dbReference type="EMBL" id="KAG7295112.1"/>
    </source>
</evidence>
<organism evidence="8 9">
    <name type="scientific">Plutella xylostella</name>
    <name type="common">Diamondback moth</name>
    <name type="synonym">Plutella maculipennis</name>
    <dbReference type="NCBI Taxonomy" id="51655"/>
    <lineage>
        <taxon>Eukaryota</taxon>
        <taxon>Metazoa</taxon>
        <taxon>Ecdysozoa</taxon>
        <taxon>Arthropoda</taxon>
        <taxon>Hexapoda</taxon>
        <taxon>Insecta</taxon>
        <taxon>Pterygota</taxon>
        <taxon>Neoptera</taxon>
        <taxon>Endopterygota</taxon>
        <taxon>Lepidoptera</taxon>
        <taxon>Glossata</taxon>
        <taxon>Ditrysia</taxon>
        <taxon>Yponomeutoidea</taxon>
        <taxon>Plutellidae</taxon>
        <taxon>Plutella</taxon>
    </lineage>
</organism>
<dbReference type="Proteomes" id="UP000823941">
    <property type="component" value="Chromosome 31"/>
</dbReference>
<proteinExistence type="predicted"/>
<dbReference type="SMART" id="SM00408">
    <property type="entry name" value="IGc2"/>
    <property type="match status" value="6"/>
</dbReference>
<feature type="chain" id="PRO_5046071311" description="Ig-like domain-containing protein" evidence="6">
    <location>
        <begin position="21"/>
        <end position="745"/>
    </location>
</feature>
<feature type="domain" description="Ig-like" evidence="7">
    <location>
        <begin position="246"/>
        <end position="335"/>
    </location>
</feature>
<reference evidence="8 9" key="1">
    <citation type="submission" date="2021-06" db="EMBL/GenBank/DDBJ databases">
        <title>A haploid diamondback moth (Plutella xylostella L.) genome assembly resolves 31 chromosomes and identifies a diamide resistance mutation.</title>
        <authorList>
            <person name="Ward C.M."/>
            <person name="Perry K.D."/>
            <person name="Baker G."/>
            <person name="Powis K."/>
            <person name="Heckel D.G."/>
            <person name="Baxter S.W."/>
        </authorList>
    </citation>
    <scope>NUCLEOTIDE SEQUENCE [LARGE SCALE GENOMIC DNA]</scope>
    <source>
        <strain evidence="8 9">LV</strain>
        <tissue evidence="8">Single pupa</tissue>
    </source>
</reference>
<dbReference type="InterPro" id="IPR036179">
    <property type="entry name" value="Ig-like_dom_sf"/>
</dbReference>
<name>A0ABQ7PQ50_PLUXY</name>
<dbReference type="InterPro" id="IPR007110">
    <property type="entry name" value="Ig-like_dom"/>
</dbReference>
<accession>A0ABQ7PQ50</accession>
<evidence type="ECO:0000256" key="4">
    <source>
        <dbReference type="ARBA" id="ARBA00023180"/>
    </source>
</evidence>
<keyword evidence="5" id="KW-0393">Immunoglobulin domain</keyword>
<dbReference type="InterPro" id="IPR013162">
    <property type="entry name" value="CD80_C2-set"/>
</dbReference>
<dbReference type="Pfam" id="PF07679">
    <property type="entry name" value="I-set"/>
    <property type="match status" value="1"/>
</dbReference>
<evidence type="ECO:0000256" key="2">
    <source>
        <dbReference type="ARBA" id="ARBA00023136"/>
    </source>
</evidence>
<dbReference type="Gene3D" id="2.60.40.10">
    <property type="entry name" value="Immunoglobulins"/>
    <property type="match status" value="7"/>
</dbReference>
<feature type="domain" description="Ig-like" evidence="7">
    <location>
        <begin position="638"/>
        <end position="729"/>
    </location>
</feature>
<evidence type="ECO:0000256" key="3">
    <source>
        <dbReference type="ARBA" id="ARBA00023157"/>
    </source>
</evidence>
<feature type="domain" description="Ig-like" evidence="7">
    <location>
        <begin position="340"/>
        <end position="435"/>
    </location>
</feature>
<feature type="signal peptide" evidence="6">
    <location>
        <begin position="1"/>
        <end position="20"/>
    </location>
</feature>
<dbReference type="PROSITE" id="PS50835">
    <property type="entry name" value="IG_LIKE"/>
    <property type="match status" value="7"/>
</dbReference>
<dbReference type="PANTHER" id="PTHR11640">
    <property type="entry name" value="NEPHRIN"/>
    <property type="match status" value="1"/>
</dbReference>